<dbReference type="FunFam" id="1.20.1250.20:FF:000532">
    <property type="entry name" value="SLC (SoLute Carrier) homolog"/>
    <property type="match status" value="1"/>
</dbReference>
<evidence type="ECO:0000259" key="6">
    <source>
        <dbReference type="PROSITE" id="PS50850"/>
    </source>
</evidence>
<dbReference type="PANTHER" id="PTHR11662">
    <property type="entry name" value="SOLUTE CARRIER FAMILY 17"/>
    <property type="match status" value="1"/>
</dbReference>
<evidence type="ECO:0000256" key="4">
    <source>
        <dbReference type="ARBA" id="ARBA00023136"/>
    </source>
</evidence>
<accession>A0AAE1Q942</accession>
<comment type="subcellular location">
    <subcellularLocation>
        <location evidence="1">Membrane</location>
        <topology evidence="1">Multi-pass membrane protein</topology>
    </subcellularLocation>
</comment>
<evidence type="ECO:0000313" key="7">
    <source>
        <dbReference type="EMBL" id="KAK4322163.1"/>
    </source>
</evidence>
<dbReference type="AlphaFoldDB" id="A0AAE1Q942"/>
<dbReference type="Proteomes" id="UP001292094">
    <property type="component" value="Unassembled WGS sequence"/>
</dbReference>
<feature type="domain" description="Major facilitator superfamily (MFS) profile" evidence="6">
    <location>
        <begin position="10"/>
        <end position="310"/>
    </location>
</feature>
<dbReference type="PROSITE" id="PS50850">
    <property type="entry name" value="MFS"/>
    <property type="match status" value="1"/>
</dbReference>
<protein>
    <recommendedName>
        <fullName evidence="6">Major facilitator superfamily (MFS) profile domain-containing protein</fullName>
    </recommendedName>
</protein>
<dbReference type="InterPro" id="IPR011701">
    <property type="entry name" value="MFS"/>
</dbReference>
<keyword evidence="2 5" id="KW-0812">Transmembrane</keyword>
<keyword evidence="3 5" id="KW-1133">Transmembrane helix</keyword>
<feature type="transmembrane region" description="Helical" evidence="5">
    <location>
        <begin position="169"/>
        <end position="193"/>
    </location>
</feature>
<dbReference type="EMBL" id="JAWZYT010000533">
    <property type="protein sequence ID" value="KAK4322163.1"/>
    <property type="molecule type" value="Genomic_DNA"/>
</dbReference>
<dbReference type="PANTHER" id="PTHR11662:SF399">
    <property type="entry name" value="FI19708P1-RELATED"/>
    <property type="match status" value="1"/>
</dbReference>
<keyword evidence="4 5" id="KW-0472">Membrane</keyword>
<dbReference type="Pfam" id="PF07690">
    <property type="entry name" value="MFS_1"/>
    <property type="match status" value="1"/>
</dbReference>
<dbReference type="InterPro" id="IPR050382">
    <property type="entry name" value="MFS_Na/Anion_cotransporter"/>
</dbReference>
<feature type="transmembrane region" description="Helical" evidence="5">
    <location>
        <begin position="108"/>
        <end position="124"/>
    </location>
</feature>
<evidence type="ECO:0000256" key="3">
    <source>
        <dbReference type="ARBA" id="ARBA00022989"/>
    </source>
</evidence>
<evidence type="ECO:0000256" key="1">
    <source>
        <dbReference type="ARBA" id="ARBA00004141"/>
    </source>
</evidence>
<reference evidence="7" key="1">
    <citation type="submission" date="2023-11" db="EMBL/GenBank/DDBJ databases">
        <title>Genome assemblies of two species of porcelain crab, Petrolisthes cinctipes and Petrolisthes manimaculis (Anomura: Porcellanidae).</title>
        <authorList>
            <person name="Angst P."/>
        </authorList>
    </citation>
    <scope>NUCLEOTIDE SEQUENCE</scope>
    <source>
        <strain evidence="7">PB745_02</strain>
        <tissue evidence="7">Gill</tissue>
    </source>
</reference>
<sequence length="310" mass="34060">MPTRVAVGVMAWLGFITLYMTRVNLSVIIVAMVDASNSNTTQGFCYNHTSTASQDKVTSLVNTPSYDLEEEFDWSETIQGLVLGSFSYGYTVTQVVGGRLAERYGAKWVFGVSILSGGVANLLIPTAARLHYGVLIALRAMQGFFQGVTWPSMHACVAQWIPPLERPNFVAFVYFGTTLGTAITLPLSGLLIHTMGWAAAFYIPGCVALIWCLMWFSAMHSKPAHHPRISKDELQYIENAIRSSGTSSKGPTRIPWKNIATSLPVWAIIICDMGNTWGISLMSKQLPTFMKNILGFNITMSFVELPQVGN</sequence>
<proteinExistence type="predicted"/>
<dbReference type="Gene3D" id="1.20.1250.20">
    <property type="entry name" value="MFS general substrate transporter like domains"/>
    <property type="match status" value="1"/>
</dbReference>
<evidence type="ECO:0000313" key="8">
    <source>
        <dbReference type="Proteomes" id="UP001292094"/>
    </source>
</evidence>
<dbReference type="InterPro" id="IPR020846">
    <property type="entry name" value="MFS_dom"/>
</dbReference>
<organism evidence="7 8">
    <name type="scientific">Petrolisthes manimaculis</name>
    <dbReference type="NCBI Taxonomy" id="1843537"/>
    <lineage>
        <taxon>Eukaryota</taxon>
        <taxon>Metazoa</taxon>
        <taxon>Ecdysozoa</taxon>
        <taxon>Arthropoda</taxon>
        <taxon>Crustacea</taxon>
        <taxon>Multicrustacea</taxon>
        <taxon>Malacostraca</taxon>
        <taxon>Eumalacostraca</taxon>
        <taxon>Eucarida</taxon>
        <taxon>Decapoda</taxon>
        <taxon>Pleocyemata</taxon>
        <taxon>Anomura</taxon>
        <taxon>Galatheoidea</taxon>
        <taxon>Porcellanidae</taxon>
        <taxon>Petrolisthes</taxon>
    </lineage>
</organism>
<dbReference type="SUPFAM" id="SSF103473">
    <property type="entry name" value="MFS general substrate transporter"/>
    <property type="match status" value="1"/>
</dbReference>
<keyword evidence="8" id="KW-1185">Reference proteome</keyword>
<feature type="transmembrane region" description="Helical" evidence="5">
    <location>
        <begin position="12"/>
        <end position="33"/>
    </location>
</feature>
<gene>
    <name evidence="7" type="ORF">Pmani_007074</name>
</gene>
<evidence type="ECO:0000256" key="5">
    <source>
        <dbReference type="SAM" id="Phobius"/>
    </source>
</evidence>
<dbReference type="InterPro" id="IPR036259">
    <property type="entry name" value="MFS_trans_sf"/>
</dbReference>
<name>A0AAE1Q942_9EUCA</name>
<dbReference type="GO" id="GO:0006820">
    <property type="term" value="P:monoatomic anion transport"/>
    <property type="evidence" value="ECO:0007669"/>
    <property type="project" value="TreeGrafter"/>
</dbReference>
<comment type="caution">
    <text evidence="7">The sequence shown here is derived from an EMBL/GenBank/DDBJ whole genome shotgun (WGS) entry which is preliminary data.</text>
</comment>
<evidence type="ECO:0000256" key="2">
    <source>
        <dbReference type="ARBA" id="ARBA00022692"/>
    </source>
</evidence>
<dbReference type="GO" id="GO:0022857">
    <property type="term" value="F:transmembrane transporter activity"/>
    <property type="evidence" value="ECO:0007669"/>
    <property type="project" value="InterPro"/>
</dbReference>
<dbReference type="GO" id="GO:0016020">
    <property type="term" value="C:membrane"/>
    <property type="evidence" value="ECO:0007669"/>
    <property type="project" value="UniProtKB-SubCell"/>
</dbReference>
<feature type="transmembrane region" description="Helical" evidence="5">
    <location>
        <begin position="199"/>
        <end position="218"/>
    </location>
</feature>